<sequence>MIIIFEIAGYDRTTFRAVWRVLCEKRWMPKKDYEQAGSVY</sequence>
<keyword evidence="2" id="KW-1185">Reference proteome</keyword>
<comment type="caution">
    <text evidence="1">The sequence shown here is derived from an EMBL/GenBank/DDBJ whole genome shotgun (WGS) entry which is preliminary data.</text>
</comment>
<gene>
    <name evidence="1" type="ORF">PHMEG_00022479</name>
</gene>
<proteinExistence type="predicted"/>
<dbReference type="Proteomes" id="UP000198211">
    <property type="component" value="Unassembled WGS sequence"/>
</dbReference>
<evidence type="ECO:0000313" key="1">
    <source>
        <dbReference type="EMBL" id="OWZ05435.1"/>
    </source>
</evidence>
<dbReference type="AlphaFoldDB" id="A0A225VJB5"/>
<dbReference type="EMBL" id="NBNE01004432">
    <property type="protein sequence ID" value="OWZ05435.1"/>
    <property type="molecule type" value="Genomic_DNA"/>
</dbReference>
<evidence type="ECO:0000313" key="2">
    <source>
        <dbReference type="Proteomes" id="UP000198211"/>
    </source>
</evidence>
<accession>A0A225VJB5</accession>
<name>A0A225VJB5_9STRA</name>
<protein>
    <submittedName>
        <fullName evidence="1">Uncharacterized protein</fullName>
    </submittedName>
</protein>
<reference evidence="2" key="1">
    <citation type="submission" date="2017-03" db="EMBL/GenBank/DDBJ databases">
        <title>Phytopthora megakarya and P. palmivora, two closely related causual agents of cacao black pod achieved similar genome size and gene model numbers by different mechanisms.</title>
        <authorList>
            <person name="Ali S."/>
            <person name="Shao J."/>
            <person name="Larry D.J."/>
            <person name="Kronmiller B."/>
            <person name="Shen D."/>
            <person name="Strem M.D."/>
            <person name="Melnick R.L."/>
            <person name="Guiltinan M.J."/>
            <person name="Tyler B.M."/>
            <person name="Meinhardt L.W."/>
            <person name="Bailey B.A."/>
        </authorList>
    </citation>
    <scope>NUCLEOTIDE SEQUENCE [LARGE SCALE GENOMIC DNA]</scope>
    <source>
        <strain evidence="2">zdho120</strain>
    </source>
</reference>
<organism evidence="1 2">
    <name type="scientific">Phytophthora megakarya</name>
    <dbReference type="NCBI Taxonomy" id="4795"/>
    <lineage>
        <taxon>Eukaryota</taxon>
        <taxon>Sar</taxon>
        <taxon>Stramenopiles</taxon>
        <taxon>Oomycota</taxon>
        <taxon>Peronosporomycetes</taxon>
        <taxon>Peronosporales</taxon>
        <taxon>Peronosporaceae</taxon>
        <taxon>Phytophthora</taxon>
    </lineage>
</organism>